<organism evidence="6 7">
    <name type="scientific">Fuerstiella marisgermanici</name>
    <dbReference type="NCBI Taxonomy" id="1891926"/>
    <lineage>
        <taxon>Bacteria</taxon>
        <taxon>Pseudomonadati</taxon>
        <taxon>Planctomycetota</taxon>
        <taxon>Planctomycetia</taxon>
        <taxon>Planctomycetales</taxon>
        <taxon>Planctomycetaceae</taxon>
        <taxon>Fuerstiella</taxon>
    </lineage>
</organism>
<name>A0A1P8WKL8_9PLAN</name>
<proteinExistence type="predicted"/>
<dbReference type="Proteomes" id="UP000187735">
    <property type="component" value="Chromosome"/>
</dbReference>
<evidence type="ECO:0000259" key="4">
    <source>
        <dbReference type="Pfam" id="PF07587"/>
    </source>
</evidence>
<reference evidence="6 7" key="1">
    <citation type="journal article" date="2016" name="Front. Microbiol.">
        <title>Fuerstia marisgermanicae gen. nov., sp. nov., an Unusual Member of the Phylum Planctomycetes from the German Wadden Sea.</title>
        <authorList>
            <person name="Kohn T."/>
            <person name="Heuer A."/>
            <person name="Jogler M."/>
            <person name="Vollmers J."/>
            <person name="Boedeker C."/>
            <person name="Bunk B."/>
            <person name="Rast P."/>
            <person name="Borchert D."/>
            <person name="Glockner I."/>
            <person name="Freese H.M."/>
            <person name="Klenk H.P."/>
            <person name="Overmann J."/>
            <person name="Kaster A.K."/>
            <person name="Rohde M."/>
            <person name="Wiegand S."/>
            <person name="Jogler C."/>
        </authorList>
    </citation>
    <scope>NUCLEOTIDE SEQUENCE [LARGE SCALE GENOMIC DNA]</scope>
    <source>
        <strain evidence="6 7">NH11</strain>
    </source>
</reference>
<dbReference type="Pfam" id="PF07587">
    <property type="entry name" value="PSD1"/>
    <property type="match status" value="1"/>
</dbReference>
<feature type="domain" description="Cytochrome C Planctomycete-type" evidence="5">
    <location>
        <begin position="143"/>
        <end position="191"/>
    </location>
</feature>
<evidence type="ECO:0000313" key="7">
    <source>
        <dbReference type="Proteomes" id="UP000187735"/>
    </source>
</evidence>
<gene>
    <name evidence="6" type="ORF">Fuma_04238</name>
</gene>
<evidence type="ECO:0000259" key="5">
    <source>
        <dbReference type="Pfam" id="PF07635"/>
    </source>
</evidence>
<dbReference type="RefSeq" id="WP_077025881.1">
    <property type="nucleotide sequence ID" value="NZ_CP017641.1"/>
</dbReference>
<keyword evidence="7" id="KW-1185">Reference proteome</keyword>
<dbReference type="InterPro" id="IPR011444">
    <property type="entry name" value="DUF1549"/>
</dbReference>
<dbReference type="InterPro" id="IPR022655">
    <property type="entry name" value="DUF1553"/>
</dbReference>
<feature type="signal peptide" evidence="2">
    <location>
        <begin position="1"/>
        <end position="24"/>
    </location>
</feature>
<dbReference type="AlphaFoldDB" id="A0A1P8WKL8"/>
<sequence precursor="true">MIASRCYFYVAALCCLPLSCSVQAEDPPPIFEADVQPILASKCGKCHSDAVQKGALNLASMAGLRVGGESGESAVADTLDDSLLWIMIDGDSMPPEDQPQLTADEREVIRRWLEGGAKSNAPHEPTEKKLNQHDVLPIVLLRCTACHGATLKQAGVDLRTVADMKRGGKSGPTLVPGDAEASLMIQRIESEACPPRDQLLKFFVRRPPASEVDVLKKWIEAGAPEDNVQPDVATTEPDTFVTDEDRQHWAFQPPQKPTSGDCIDDFILRKLTERGLEFSPEADRDALIRRAYLDLIGLPPSVDEWKLWRASGDADWYDQMVDHLLASPHYGERWGRYWLDLAGYADSEGGVSSDPVRAEAWKYRDYVINAFNKDKPYDRFLVEQIAGDELLDAEAADVVTDEMVENLTATGFLRMGIDQTGSRTMNFVPERLGVINDAITVVGSGLMGVTLECARCHSHKYDPIPHRDYYRFKAVFKGAFDEYDWLSFRNRKLNVATPDHLKQVKAVNPPLAAELKKLRKQLAQAQTAEILELLRQHYPQQSEADRKETLRALRIADNSRSQPQRVLAEMLQTVQVLPDEDQPPSVQQARRTLAELQDRIETIQQKMVPSTTIRAVWDRGRPSPTYILRRGDHDKPGPLVGPGVPSMLTDGQTPFTPSPPFPNGTPKTGRRLAFARWLTQPDHPTTARVMVNRVWYHHFGTGLVKSLENFGVQGDRPTHPELLDWLAVTFAEDGWSIKQLHRKIMTSRTYRQSSHIGDKQHGFDPDNRLLSRMPLRRMDAEVVRDSLLFVSGMLNTTPGGRPDPISVDRNGLVSAKPTLDGRWRRSVYLQFRRTEIPSLLDTFDYPEMGPNCFTRTTSTVSPQALMLQNNALVRTLANHFAKKLSSDGSLDAVVEAVYAAAFSRSPADDELAIGIESLQGLARDWGDDHQAAVQSYCHAILNSAAFVYID</sequence>
<feature type="chain" id="PRO_5013292456" evidence="2">
    <location>
        <begin position="25"/>
        <end position="950"/>
    </location>
</feature>
<evidence type="ECO:0000259" key="3">
    <source>
        <dbReference type="Pfam" id="PF07583"/>
    </source>
</evidence>
<keyword evidence="2" id="KW-0732">Signal</keyword>
<dbReference type="KEGG" id="fmr:Fuma_04238"/>
<dbReference type="Pfam" id="PF07583">
    <property type="entry name" value="PSCyt2"/>
    <property type="match status" value="1"/>
</dbReference>
<dbReference type="OrthoDB" id="223041at2"/>
<feature type="domain" description="DUF1553" evidence="4">
    <location>
        <begin position="670"/>
        <end position="913"/>
    </location>
</feature>
<feature type="domain" description="DUF1549" evidence="3">
    <location>
        <begin position="263"/>
        <end position="478"/>
    </location>
</feature>
<dbReference type="InterPro" id="IPR011429">
    <property type="entry name" value="Cyt_c_Planctomycete-type"/>
</dbReference>
<evidence type="ECO:0000256" key="2">
    <source>
        <dbReference type="SAM" id="SignalP"/>
    </source>
</evidence>
<evidence type="ECO:0000256" key="1">
    <source>
        <dbReference type="SAM" id="MobiDB-lite"/>
    </source>
</evidence>
<dbReference type="PANTHER" id="PTHR35889:SF3">
    <property type="entry name" value="F-BOX DOMAIN-CONTAINING PROTEIN"/>
    <property type="match status" value="1"/>
</dbReference>
<dbReference type="PANTHER" id="PTHR35889">
    <property type="entry name" value="CYCLOINULO-OLIGOSACCHARIDE FRUCTANOTRANSFERASE-RELATED"/>
    <property type="match status" value="1"/>
</dbReference>
<feature type="domain" description="Cytochrome C Planctomycete-type" evidence="5">
    <location>
        <begin position="43"/>
        <end position="97"/>
    </location>
</feature>
<feature type="region of interest" description="Disordered" evidence="1">
    <location>
        <begin position="627"/>
        <end position="668"/>
    </location>
</feature>
<protein>
    <submittedName>
        <fullName evidence="6">Putative membrane protein</fullName>
    </submittedName>
</protein>
<dbReference type="EMBL" id="CP017641">
    <property type="protein sequence ID" value="APZ94606.1"/>
    <property type="molecule type" value="Genomic_DNA"/>
</dbReference>
<dbReference type="Pfam" id="PF07635">
    <property type="entry name" value="PSCyt1"/>
    <property type="match status" value="2"/>
</dbReference>
<evidence type="ECO:0000313" key="6">
    <source>
        <dbReference type="EMBL" id="APZ94606.1"/>
    </source>
</evidence>
<accession>A0A1P8WKL8</accession>
<dbReference type="STRING" id="1891926.Fuma_04238"/>